<dbReference type="AlphaFoldDB" id="A0A2A4MTC4"/>
<gene>
    <name evidence="1" type="ORF">COC19_01655</name>
</gene>
<dbReference type="InterPro" id="IPR009659">
    <property type="entry name" value="DUF1249"/>
</dbReference>
<dbReference type="EMBL" id="NVQR01000026">
    <property type="protein sequence ID" value="PCH63108.1"/>
    <property type="molecule type" value="Genomic_DNA"/>
</dbReference>
<proteinExistence type="predicted"/>
<dbReference type="Pfam" id="PF06853">
    <property type="entry name" value="DUF1249"/>
    <property type="match status" value="1"/>
</dbReference>
<evidence type="ECO:0008006" key="3">
    <source>
        <dbReference type="Google" id="ProtNLM"/>
    </source>
</evidence>
<organism evidence="1 2">
    <name type="scientific">SAR86 cluster bacterium</name>
    <dbReference type="NCBI Taxonomy" id="2030880"/>
    <lineage>
        <taxon>Bacteria</taxon>
        <taxon>Pseudomonadati</taxon>
        <taxon>Pseudomonadota</taxon>
        <taxon>Gammaproteobacteria</taxon>
        <taxon>SAR86 cluster</taxon>
    </lineage>
</organism>
<dbReference type="PANTHER" id="PTHR38774:SF1">
    <property type="entry name" value="CYTOPLASMIC PROTEIN"/>
    <property type="match status" value="1"/>
</dbReference>
<accession>A0A2A4MTC4</accession>
<name>A0A2A4MTC4_9GAMM</name>
<sequence>MSRSQYSVDLIKQAAECDANYIRLLKLVPALQQIREQALAKVTIKPGSVRQKLFKFCVSEWGVNAENIEVEIRIIEEFKYTTTVELILKPIFKQWMSKPSLLIRVYHDASTSEVISYQGHRNFLPRYSLPNAKMYHRDEKMQVNQLLGECLSQCLQTGRCADLPQEMLQAK</sequence>
<protein>
    <recommendedName>
        <fullName evidence="3">DUF1249 domain-containing protein</fullName>
    </recommendedName>
</protein>
<dbReference type="PANTHER" id="PTHR38774">
    <property type="entry name" value="CYTOPLASMIC PROTEIN-RELATED"/>
    <property type="match status" value="1"/>
</dbReference>
<reference evidence="2" key="1">
    <citation type="submission" date="2017-08" db="EMBL/GenBank/DDBJ databases">
        <title>A dynamic microbial community with high functional redundancy inhabits the cold, oxic subseafloor aquifer.</title>
        <authorList>
            <person name="Tully B.J."/>
            <person name="Wheat C.G."/>
            <person name="Glazer B.T."/>
            <person name="Huber J.A."/>
        </authorList>
    </citation>
    <scope>NUCLEOTIDE SEQUENCE [LARGE SCALE GENOMIC DNA]</scope>
</reference>
<evidence type="ECO:0000313" key="2">
    <source>
        <dbReference type="Proteomes" id="UP000218172"/>
    </source>
</evidence>
<dbReference type="Proteomes" id="UP000218172">
    <property type="component" value="Unassembled WGS sequence"/>
</dbReference>
<evidence type="ECO:0000313" key="1">
    <source>
        <dbReference type="EMBL" id="PCH63108.1"/>
    </source>
</evidence>
<comment type="caution">
    <text evidence="1">The sequence shown here is derived from an EMBL/GenBank/DDBJ whole genome shotgun (WGS) entry which is preliminary data.</text>
</comment>